<evidence type="ECO:0000313" key="10">
    <source>
        <dbReference type="Proteomes" id="UP000000759"/>
    </source>
</evidence>
<dbReference type="HOGENOM" id="CLU_724554_0_0_1"/>
<keyword evidence="3" id="KW-0999">Mitochondrion inner membrane</keyword>
<dbReference type="Gene3D" id="3.10.450.240">
    <property type="match status" value="1"/>
</dbReference>
<dbReference type="Pfam" id="PF04280">
    <property type="entry name" value="Tim44"/>
    <property type="match status" value="1"/>
</dbReference>
<dbReference type="InterPro" id="IPR039544">
    <property type="entry name" value="Tim44-like"/>
</dbReference>
<evidence type="ECO:0000256" key="2">
    <source>
        <dbReference type="ARBA" id="ARBA00009597"/>
    </source>
</evidence>
<dbReference type="InterPro" id="IPR007379">
    <property type="entry name" value="Tim44-like_dom"/>
</dbReference>
<evidence type="ECO:0000256" key="3">
    <source>
        <dbReference type="ARBA" id="ARBA00022792"/>
    </source>
</evidence>
<evidence type="ECO:0000256" key="5">
    <source>
        <dbReference type="ARBA" id="ARBA00023128"/>
    </source>
</evidence>
<dbReference type="PANTHER" id="PTHR10721">
    <property type="entry name" value="MITOCHONDRIAL IMPORT INNER MEMBRANE TRANSLOCASE SUBUNIT TIM44"/>
    <property type="match status" value="1"/>
</dbReference>
<reference evidence="10" key="2">
    <citation type="submission" date="2008-08" db="EMBL/GenBank/DDBJ databases">
        <authorList>
            <consortium name="Diatom Consortium"/>
            <person name="Grigoriev I."/>
            <person name="Grimwood J."/>
            <person name="Kuo A."/>
            <person name="Otillar R.P."/>
            <person name="Salamov A."/>
            <person name="Detter J.C."/>
            <person name="Lindquist E."/>
            <person name="Shapiro H."/>
            <person name="Lucas S."/>
            <person name="Glavina del Rio T."/>
            <person name="Pitluck S."/>
            <person name="Rokhsar D."/>
            <person name="Bowler C."/>
        </authorList>
    </citation>
    <scope>GENOME REANNOTATION</scope>
    <source>
        <strain evidence="10">CCAP 1055/1</strain>
    </source>
</reference>
<dbReference type="EMBL" id="CM000607">
    <property type="protein sequence ID" value="EEC50141.1"/>
    <property type="molecule type" value="Genomic_DNA"/>
</dbReference>
<dbReference type="PANTHER" id="PTHR10721:SF1">
    <property type="entry name" value="MITOCHONDRIAL IMPORT INNER MEMBRANE TRANSLOCASE SUBUNIT TIM44"/>
    <property type="match status" value="1"/>
</dbReference>
<sequence length="510" mass="57876">MQECDGGCCVTPSPLLSCKCAGSLADAAPPLHGIVRIIPYTVFSFRPPRGAVCSACAALDEHKPSCDRLDELDTHSRRDVIVPTRRLDQSVTSPSYRKDVRFFLPSQENGHGIVKRGPTLDFGWGTHPMLVLRVAQRQSRSLCARVRTAPTRLRPPPTRTFATTKPDEERNRTADTTESFQDTIHRLQNEENEKVQDSGSNEKSSTRSILPDNFLATLADQWGGFRKEVGHTWNELVRSGQRKDINKKIHPVATAEGEKPYTGPVEIMVIEEAEHLTAWERMQKRLTAAPIIQDILSRTEEIYDKSGARDAKARVDHIREDAKEAWETSQNPWVYRVSSVYDTLTAESPETRAVKELRQLDPEFTLEDWKADVVEHTLPQIMQWFLEGRINQLKPWLGEGVFKRLAAEMTAREKEGVQIDTNLLGIMNSEILAIEPDEVNRGSPIIILHFMAQQINCVKKKKDDEIVEGAEDDIRANSYVTAFQREYDEEKGELNWKIVDFRFNGAIAYL</sequence>
<dbReference type="InterPro" id="IPR032710">
    <property type="entry name" value="NTF2-like_dom_sf"/>
</dbReference>
<dbReference type="SUPFAM" id="SSF54427">
    <property type="entry name" value="NTF2-like"/>
    <property type="match status" value="1"/>
</dbReference>
<evidence type="ECO:0000256" key="4">
    <source>
        <dbReference type="ARBA" id="ARBA00022946"/>
    </source>
</evidence>
<gene>
    <name evidence="9" type="ORF">PHATRDRAFT_44351</name>
</gene>
<keyword evidence="4" id="KW-0809">Transit peptide</keyword>
<evidence type="ECO:0000259" key="8">
    <source>
        <dbReference type="SMART" id="SM00978"/>
    </source>
</evidence>
<organism evidence="9 10">
    <name type="scientific">Phaeodactylum tricornutum (strain CCAP 1055/1)</name>
    <dbReference type="NCBI Taxonomy" id="556484"/>
    <lineage>
        <taxon>Eukaryota</taxon>
        <taxon>Sar</taxon>
        <taxon>Stramenopiles</taxon>
        <taxon>Ochrophyta</taxon>
        <taxon>Bacillariophyta</taxon>
        <taxon>Bacillariophyceae</taxon>
        <taxon>Bacillariophycidae</taxon>
        <taxon>Naviculales</taxon>
        <taxon>Phaeodactylaceae</taxon>
        <taxon>Phaeodactylum</taxon>
    </lineage>
</organism>
<comment type="similarity">
    <text evidence="2">Belongs to the Tim44 family.</text>
</comment>
<protein>
    <recommendedName>
        <fullName evidence="8">Tim44-like domain-containing protein</fullName>
    </recommendedName>
</protein>
<evidence type="ECO:0000256" key="1">
    <source>
        <dbReference type="ARBA" id="ARBA00004273"/>
    </source>
</evidence>
<proteinExistence type="inferred from homology"/>
<dbReference type="OrthoDB" id="10265990at2759"/>
<keyword evidence="6" id="KW-0472">Membrane</keyword>
<evidence type="ECO:0000256" key="6">
    <source>
        <dbReference type="ARBA" id="ARBA00023136"/>
    </source>
</evidence>
<evidence type="ECO:0000256" key="7">
    <source>
        <dbReference type="SAM" id="MobiDB-lite"/>
    </source>
</evidence>
<dbReference type="RefSeq" id="XP_002178476.1">
    <property type="nucleotide sequence ID" value="XM_002178440.1"/>
</dbReference>
<dbReference type="KEGG" id="pti:PHATRDRAFT_44351"/>
<dbReference type="PaxDb" id="2850-Phatr44351"/>
<accession>B7FTT7</accession>
<dbReference type="GeneID" id="7197830"/>
<dbReference type="eggNOG" id="KOG2580">
    <property type="taxonomic scope" value="Eukaryota"/>
</dbReference>
<dbReference type="AlphaFoldDB" id="B7FTT7"/>
<dbReference type="GO" id="GO:0005743">
    <property type="term" value="C:mitochondrial inner membrane"/>
    <property type="evidence" value="ECO:0007669"/>
    <property type="project" value="UniProtKB-SubCell"/>
</dbReference>
<reference evidence="9 10" key="1">
    <citation type="journal article" date="2008" name="Nature">
        <title>The Phaeodactylum genome reveals the evolutionary history of diatom genomes.</title>
        <authorList>
            <person name="Bowler C."/>
            <person name="Allen A.E."/>
            <person name="Badger J.H."/>
            <person name="Grimwood J."/>
            <person name="Jabbari K."/>
            <person name="Kuo A."/>
            <person name="Maheswari U."/>
            <person name="Martens C."/>
            <person name="Maumus F."/>
            <person name="Otillar R.P."/>
            <person name="Rayko E."/>
            <person name="Salamov A."/>
            <person name="Vandepoele K."/>
            <person name="Beszteri B."/>
            <person name="Gruber A."/>
            <person name="Heijde M."/>
            <person name="Katinka M."/>
            <person name="Mock T."/>
            <person name="Valentin K."/>
            <person name="Verret F."/>
            <person name="Berges J.A."/>
            <person name="Brownlee C."/>
            <person name="Cadoret J.P."/>
            <person name="Chiovitti A."/>
            <person name="Choi C.J."/>
            <person name="Coesel S."/>
            <person name="De Martino A."/>
            <person name="Detter J.C."/>
            <person name="Durkin C."/>
            <person name="Falciatore A."/>
            <person name="Fournet J."/>
            <person name="Haruta M."/>
            <person name="Huysman M.J."/>
            <person name="Jenkins B.D."/>
            <person name="Jiroutova K."/>
            <person name="Jorgensen R.E."/>
            <person name="Joubert Y."/>
            <person name="Kaplan A."/>
            <person name="Kroger N."/>
            <person name="Kroth P.G."/>
            <person name="La Roche J."/>
            <person name="Lindquist E."/>
            <person name="Lommer M."/>
            <person name="Martin-Jezequel V."/>
            <person name="Lopez P.J."/>
            <person name="Lucas S."/>
            <person name="Mangogna M."/>
            <person name="McGinnis K."/>
            <person name="Medlin L.K."/>
            <person name="Montsant A."/>
            <person name="Oudot-Le Secq M.P."/>
            <person name="Napoli C."/>
            <person name="Obornik M."/>
            <person name="Parker M.S."/>
            <person name="Petit J.L."/>
            <person name="Porcel B.M."/>
            <person name="Poulsen N."/>
            <person name="Robison M."/>
            <person name="Rychlewski L."/>
            <person name="Rynearson T.A."/>
            <person name="Schmutz J."/>
            <person name="Shapiro H."/>
            <person name="Siaut M."/>
            <person name="Stanley M."/>
            <person name="Sussman M.R."/>
            <person name="Taylor A.R."/>
            <person name="Vardi A."/>
            <person name="von Dassow P."/>
            <person name="Vyverman W."/>
            <person name="Willis A."/>
            <person name="Wyrwicz L.S."/>
            <person name="Rokhsar D.S."/>
            <person name="Weissenbach J."/>
            <person name="Armbrust E.V."/>
            <person name="Green B.R."/>
            <person name="Van de Peer Y."/>
            <person name="Grigoriev I.V."/>
        </authorList>
    </citation>
    <scope>NUCLEOTIDE SEQUENCE [LARGE SCALE GENOMIC DNA]</scope>
    <source>
        <strain evidence="9 10">CCAP 1055/1</strain>
    </source>
</reference>
<feature type="compositionally biased region" description="Polar residues" evidence="7">
    <location>
        <begin position="197"/>
        <end position="208"/>
    </location>
</feature>
<dbReference type="GO" id="GO:0030150">
    <property type="term" value="P:protein import into mitochondrial matrix"/>
    <property type="evidence" value="ECO:0007669"/>
    <property type="project" value="TreeGrafter"/>
</dbReference>
<keyword evidence="10" id="KW-1185">Reference proteome</keyword>
<dbReference type="STRING" id="556484.B7FTT7"/>
<comment type="subcellular location">
    <subcellularLocation>
        <location evidence="1">Mitochondrion inner membrane</location>
    </subcellularLocation>
</comment>
<dbReference type="Proteomes" id="UP000000759">
    <property type="component" value="Chromosome 4"/>
</dbReference>
<dbReference type="InParanoid" id="B7FTT7"/>
<dbReference type="GO" id="GO:0051087">
    <property type="term" value="F:protein-folding chaperone binding"/>
    <property type="evidence" value="ECO:0007669"/>
    <property type="project" value="TreeGrafter"/>
</dbReference>
<keyword evidence="5" id="KW-0496">Mitochondrion</keyword>
<name>B7FTT7_PHATC</name>
<dbReference type="SMART" id="SM00978">
    <property type="entry name" value="Tim44"/>
    <property type="match status" value="1"/>
</dbReference>
<feature type="region of interest" description="Disordered" evidence="7">
    <location>
        <begin position="147"/>
        <end position="208"/>
    </location>
</feature>
<feature type="compositionally biased region" description="Basic and acidic residues" evidence="7">
    <location>
        <begin position="183"/>
        <end position="196"/>
    </location>
</feature>
<feature type="domain" description="Tim44-like" evidence="8">
    <location>
        <begin position="351"/>
        <end position="503"/>
    </location>
</feature>
<evidence type="ECO:0000313" key="9">
    <source>
        <dbReference type="EMBL" id="EEC50141.1"/>
    </source>
</evidence>
<feature type="compositionally biased region" description="Basic and acidic residues" evidence="7">
    <location>
        <begin position="165"/>
        <end position="175"/>
    </location>
</feature>